<evidence type="ECO:0000313" key="2">
    <source>
        <dbReference type="EMBL" id="RFB04687.1"/>
    </source>
</evidence>
<proteinExistence type="predicted"/>
<sequence>MRLTVTFAALSALLAAPAMAQPLGTGSLAEKMSVFDWMHGEWRGEATVYSPQGVQTLTHTERVGPMLKGDVLAVEGLAYEEDGSIGFNAFGIISYDPRADAYEIRAYTGGNAGTYPIIVTETGYEWTIPIGPEMRVDYVAVIDGDSWTETGTFVRGEQSFPTVSFTVTRIGETDWPAAGQVTAE</sequence>
<protein>
    <submittedName>
        <fullName evidence="2">DUF1579 domain-containing protein</fullName>
    </submittedName>
</protein>
<organism evidence="2 3">
    <name type="scientific">Parvularcula marina</name>
    <dbReference type="NCBI Taxonomy" id="2292771"/>
    <lineage>
        <taxon>Bacteria</taxon>
        <taxon>Pseudomonadati</taxon>
        <taxon>Pseudomonadota</taxon>
        <taxon>Alphaproteobacteria</taxon>
        <taxon>Parvularculales</taxon>
        <taxon>Parvularculaceae</taxon>
        <taxon>Parvularcula</taxon>
    </lineage>
</organism>
<dbReference type="InParanoid" id="A0A371RGV6"/>
<dbReference type="EMBL" id="QUQO01000001">
    <property type="protein sequence ID" value="RFB04687.1"/>
    <property type="molecule type" value="Genomic_DNA"/>
</dbReference>
<evidence type="ECO:0000313" key="3">
    <source>
        <dbReference type="Proteomes" id="UP000264589"/>
    </source>
</evidence>
<dbReference type="AlphaFoldDB" id="A0A371RGV6"/>
<gene>
    <name evidence="2" type="ORF">DX908_04985</name>
</gene>
<comment type="caution">
    <text evidence="2">The sequence shown here is derived from an EMBL/GenBank/DDBJ whole genome shotgun (WGS) entry which is preliminary data.</text>
</comment>
<evidence type="ECO:0000256" key="1">
    <source>
        <dbReference type="SAM" id="SignalP"/>
    </source>
</evidence>
<name>A0A371RGV6_9PROT</name>
<keyword evidence="1" id="KW-0732">Signal</keyword>
<feature type="signal peptide" evidence="1">
    <location>
        <begin position="1"/>
        <end position="20"/>
    </location>
</feature>
<keyword evidence="3" id="KW-1185">Reference proteome</keyword>
<dbReference type="Proteomes" id="UP000264589">
    <property type="component" value="Unassembled WGS sequence"/>
</dbReference>
<reference evidence="2 3" key="1">
    <citation type="submission" date="2018-08" db="EMBL/GenBank/DDBJ databases">
        <title>Parvularcula sp. SM1705, isolated from surface water of the South Sea China.</title>
        <authorList>
            <person name="Sun L."/>
        </authorList>
    </citation>
    <scope>NUCLEOTIDE SEQUENCE [LARGE SCALE GENOMIC DNA]</scope>
    <source>
        <strain evidence="2 3">SM1705</strain>
    </source>
</reference>
<dbReference type="OrthoDB" id="7448322at2"/>
<feature type="chain" id="PRO_5016787749" evidence="1">
    <location>
        <begin position="21"/>
        <end position="184"/>
    </location>
</feature>
<accession>A0A371RGV6</accession>
<dbReference type="RefSeq" id="WP_116391320.1">
    <property type="nucleotide sequence ID" value="NZ_QUQO01000001.1"/>
</dbReference>